<dbReference type="PANTHER" id="PTHR32063">
    <property type="match status" value="1"/>
</dbReference>
<evidence type="ECO:0000256" key="4">
    <source>
        <dbReference type="ARBA" id="ARBA00022519"/>
    </source>
</evidence>
<keyword evidence="7 8" id="KW-0472">Membrane</keyword>
<evidence type="ECO:0000313" key="9">
    <source>
        <dbReference type="EMBL" id="QHF12772.1"/>
    </source>
</evidence>
<dbReference type="InterPro" id="IPR027463">
    <property type="entry name" value="AcrB_DN_DC_subdom"/>
</dbReference>
<reference evidence="10 12" key="3">
    <citation type="submission" date="2019-08" db="EMBL/GenBank/DDBJ databases">
        <authorList>
            <person name="Peeters C."/>
        </authorList>
    </citation>
    <scope>NUCLEOTIDE SEQUENCE [LARGE SCALE GENOMIC DNA]</scope>
    <source>
        <strain evidence="10 12">LMG 31113</strain>
    </source>
</reference>
<name>A0A5E4XSV3_9BURK</name>
<dbReference type="AlphaFoldDB" id="A0A5E4XSV3"/>
<comment type="subcellular location">
    <subcellularLocation>
        <location evidence="1">Cell inner membrane</location>
        <topology evidence="1">Multi-pass membrane protein</topology>
    </subcellularLocation>
</comment>
<evidence type="ECO:0000256" key="7">
    <source>
        <dbReference type="ARBA" id="ARBA00023136"/>
    </source>
</evidence>
<evidence type="ECO:0000256" key="8">
    <source>
        <dbReference type="SAM" id="Phobius"/>
    </source>
</evidence>
<dbReference type="RefSeq" id="WP_039367516.1">
    <property type="nucleotide sequence ID" value="NZ_CABPRW010000010.1"/>
</dbReference>
<dbReference type="Pfam" id="PF00873">
    <property type="entry name" value="ACR_tran"/>
    <property type="match status" value="1"/>
</dbReference>
<dbReference type="Proteomes" id="UP000382577">
    <property type="component" value="Unassembled WGS sequence"/>
</dbReference>
<reference evidence="9" key="2">
    <citation type="submission" date="2019-07" db="EMBL/GenBank/DDBJ databases">
        <title>Complete Genome Sequences of Clinical Pandoraea fibrosis Isolates.</title>
        <authorList>
            <person name="Pitt M.E."/>
            <person name="Nguyen S.H."/>
            <person name="Duarte T.P.S."/>
            <person name="Roddam L.F."/>
            <person name="Blaskovich M.A.T."/>
            <person name="Cooper M.A."/>
            <person name="Coin L.J.M."/>
        </authorList>
    </citation>
    <scope>NUCLEOTIDE SEQUENCE</scope>
    <source>
        <strain evidence="9">6399</strain>
    </source>
</reference>
<feature type="transmembrane region" description="Helical" evidence="8">
    <location>
        <begin position="968"/>
        <end position="989"/>
    </location>
</feature>
<dbReference type="NCBIfam" id="NF033617">
    <property type="entry name" value="RND_permease_2"/>
    <property type="match status" value="1"/>
</dbReference>
<dbReference type="InterPro" id="IPR001036">
    <property type="entry name" value="Acrflvin-R"/>
</dbReference>
<keyword evidence="3" id="KW-1003">Cell membrane</keyword>
<feature type="transmembrane region" description="Helical" evidence="8">
    <location>
        <begin position="923"/>
        <end position="948"/>
    </location>
</feature>
<evidence type="ECO:0000313" key="12">
    <source>
        <dbReference type="Proteomes" id="UP000382577"/>
    </source>
</evidence>
<evidence type="ECO:0000256" key="1">
    <source>
        <dbReference type="ARBA" id="ARBA00004429"/>
    </source>
</evidence>
<keyword evidence="11" id="KW-1185">Reference proteome</keyword>
<dbReference type="FunFam" id="3.30.70.1430:FF:000001">
    <property type="entry name" value="Efflux pump membrane transporter"/>
    <property type="match status" value="1"/>
</dbReference>
<feature type="transmembrane region" description="Helical" evidence="8">
    <location>
        <begin position="431"/>
        <end position="451"/>
    </location>
</feature>
<evidence type="ECO:0000256" key="3">
    <source>
        <dbReference type="ARBA" id="ARBA00022475"/>
    </source>
</evidence>
<feature type="transmembrane region" description="Helical" evidence="8">
    <location>
        <begin position="337"/>
        <end position="353"/>
    </location>
</feature>
<keyword evidence="6 8" id="KW-1133">Transmembrane helix</keyword>
<proteinExistence type="predicted"/>
<dbReference type="SUPFAM" id="SSF82693">
    <property type="entry name" value="Multidrug efflux transporter AcrB pore domain, PN1, PN2, PC1 and PC2 subdomains"/>
    <property type="match status" value="4"/>
</dbReference>
<reference evidence="9 11" key="1">
    <citation type="journal article" date="2015" name="Genome Announc.">
        <title>Genome Sequences of Two Pandoraea pnomenusa Isolates Recovered 11 Months Apart from a Cystic Fibrosis Patient.</title>
        <authorList>
            <person name="Ee R."/>
            <person name="Ambrose M."/>
            <person name="Lazenby J."/>
            <person name="Williams P."/>
            <person name="Chan K.G."/>
            <person name="Roddam L."/>
        </authorList>
    </citation>
    <scope>NUCLEOTIDE SEQUENCE [LARGE SCALE GENOMIC DNA]</scope>
    <source>
        <strain evidence="9 11">6399</strain>
    </source>
</reference>
<evidence type="ECO:0000256" key="6">
    <source>
        <dbReference type="ARBA" id="ARBA00022989"/>
    </source>
</evidence>
<keyword evidence="2" id="KW-0813">Transport</keyword>
<dbReference type="Gene3D" id="3.30.70.1430">
    <property type="entry name" value="Multidrug efflux transporter AcrB pore domain"/>
    <property type="match status" value="2"/>
</dbReference>
<dbReference type="Gene3D" id="1.20.1640.10">
    <property type="entry name" value="Multidrug efflux transporter AcrB transmembrane domain"/>
    <property type="match status" value="2"/>
</dbReference>
<feature type="transmembrane region" description="Helical" evidence="8">
    <location>
        <begin position="1001"/>
        <end position="1027"/>
    </location>
</feature>
<dbReference type="Gene3D" id="3.30.2090.10">
    <property type="entry name" value="Multidrug efflux transporter AcrB TolC docking domain, DN and DC subdomains"/>
    <property type="match status" value="2"/>
</dbReference>
<accession>A0A5E4XSV3</accession>
<dbReference type="PRINTS" id="PR00702">
    <property type="entry name" value="ACRIFLAVINRP"/>
</dbReference>
<sequence>MNLSAVFIRRSVATVLLTIGVTLAGIVAFGLLPISPLPQVDFPTISVSASLPGASPETMAASVATPLERSLGRIAGVTEMTSNSSLGSTRITLQFDLSRDINGAARDVQAAINAARSLLPSGLPSNPTYRKVNPASAPVMIIALTSESMTRGQMYDAASTILAQKISQLEGVGDVTVGGSSLPAVRVELNPTALNKYQIPLETVRTAIQAVNANRPKGALEDGDRRWQILANDQAKTAKEYLPVIVTYQDGRPVRLADIADVVDSVQDVRNAGSANGKPSVLLIITTQPGANIIETVDGINRILPNLRASIPSAINLDVVMDRTPTIRASLREVERTLLISIALVIMVVFLFLRNWRATLIPSVAVPVSLIGTFGVMYLCGFSLDNLSLMSLTIATGFVVDDAIVVLENISRHIEEGLSPFAAALKGTREVGFTVLSMSISLVAVFIPLLLMGGIVGRLFREFAVTLSAAIIVSLVVSLTTTPMMCARLLKGKPAPGVPPGTAPLAPEPPPRPSIWTRMGNWTERGFDAMLREYERSLSWALRHGPLMLLILLATICLNVWLYTVVPKGFFPQQDTGRMIGFIQADQAISFQAMEKKLADFIKIVQADPDVSTVTGFTGGSNRNGGSMFVTLKPLGERKVSADQVIARLRGKLAKEPGAMLYLQSVQDIRVGGRSSNAQYQYTLQADDLQQLREWEPKVRNAISRLPNLVDVNTDQQDKGLQTTLDVDRDQASRLGLTMSQIDNVLNDAFGQRQVSTIYNPLNQYKVVMEVAPQWWQSPESLKDIYVVTSAGAQVPLSAFARYRPTNTALGVSHQGQFAASTISFNLPPGVSLSEAQASINDAVGRLGMPTSVQGSFQGTAQAFQSALSSQPILILTALLTVYIVLGVLYESYIHPLTILSTLPSAGVGALLALLLFNTEFSIIALIGVILLIGIVKKNAIMMIDFALDAQRRQNMPPREAIYHACVLRFRPIMMTTMAAMLGAIPLALGTGDGAELRQPLGISIVGGLLVSQVLTLYTTPVVYLYLDRVRSRWARWRARGRGDQGDQRDIGEVGHG</sequence>
<keyword evidence="4" id="KW-0997">Cell inner membrane</keyword>
<dbReference type="PANTHER" id="PTHR32063:SF34">
    <property type="entry name" value="MULTIDRUG RESISTANCE PROTEIN MDTC"/>
    <property type="match status" value="1"/>
</dbReference>
<evidence type="ECO:0000313" key="11">
    <source>
        <dbReference type="Proteomes" id="UP000035080"/>
    </source>
</evidence>
<dbReference type="Gene3D" id="3.30.70.1320">
    <property type="entry name" value="Multidrug efflux transporter AcrB pore domain like"/>
    <property type="match status" value="1"/>
</dbReference>
<dbReference type="FunFam" id="1.20.1640.10:FF:000001">
    <property type="entry name" value="Efflux pump membrane transporter"/>
    <property type="match status" value="1"/>
</dbReference>
<dbReference type="Gene3D" id="3.30.70.1440">
    <property type="entry name" value="Multidrug efflux transporter AcrB pore domain"/>
    <property type="match status" value="1"/>
</dbReference>
<feature type="transmembrane region" description="Helical" evidence="8">
    <location>
        <begin position="360"/>
        <end position="384"/>
    </location>
</feature>
<dbReference type="GO" id="GO:0042910">
    <property type="term" value="F:xenobiotic transmembrane transporter activity"/>
    <property type="evidence" value="ECO:0007669"/>
    <property type="project" value="TreeGrafter"/>
</dbReference>
<evidence type="ECO:0000256" key="2">
    <source>
        <dbReference type="ARBA" id="ARBA00022448"/>
    </source>
</evidence>
<feature type="transmembrane region" description="Helical" evidence="8">
    <location>
        <begin position="12"/>
        <end position="32"/>
    </location>
</feature>
<dbReference type="GO" id="GO:0005886">
    <property type="term" value="C:plasma membrane"/>
    <property type="evidence" value="ECO:0007669"/>
    <property type="project" value="UniProtKB-SubCell"/>
</dbReference>
<protein>
    <submittedName>
        <fullName evidence="9">Multidrug efflux RND transporter permease subunit</fullName>
    </submittedName>
    <submittedName>
        <fullName evidence="10">Multidrug transporter</fullName>
    </submittedName>
</protein>
<dbReference type="EMBL" id="CABPRW010000010">
    <property type="protein sequence ID" value="VVE39434.1"/>
    <property type="molecule type" value="Genomic_DNA"/>
</dbReference>
<feature type="transmembrane region" description="Helical" evidence="8">
    <location>
        <begin position="547"/>
        <end position="566"/>
    </location>
</feature>
<dbReference type="OrthoDB" id="8764373at2"/>
<feature type="transmembrane region" description="Helical" evidence="8">
    <location>
        <begin position="873"/>
        <end position="890"/>
    </location>
</feature>
<dbReference type="SUPFAM" id="SSF82714">
    <property type="entry name" value="Multidrug efflux transporter AcrB TolC docking domain, DN and DC subdomains"/>
    <property type="match status" value="2"/>
</dbReference>
<organism evidence="10 12">
    <name type="scientific">Pandoraea fibrosis</name>
    <dbReference type="NCBI Taxonomy" id="1891094"/>
    <lineage>
        <taxon>Bacteria</taxon>
        <taxon>Pseudomonadati</taxon>
        <taxon>Pseudomonadota</taxon>
        <taxon>Betaproteobacteria</taxon>
        <taxon>Burkholderiales</taxon>
        <taxon>Burkholderiaceae</taxon>
        <taxon>Pandoraea</taxon>
    </lineage>
</organism>
<dbReference type="SUPFAM" id="SSF82866">
    <property type="entry name" value="Multidrug efflux transporter AcrB transmembrane domain"/>
    <property type="match status" value="2"/>
</dbReference>
<keyword evidence="5 8" id="KW-0812">Transmembrane</keyword>
<dbReference type="EMBL" id="CP047385">
    <property type="protein sequence ID" value="QHF12772.1"/>
    <property type="molecule type" value="Genomic_DNA"/>
</dbReference>
<evidence type="ECO:0000313" key="10">
    <source>
        <dbReference type="EMBL" id="VVE39434.1"/>
    </source>
</evidence>
<feature type="transmembrane region" description="Helical" evidence="8">
    <location>
        <begin position="463"/>
        <end position="481"/>
    </location>
</feature>
<dbReference type="Proteomes" id="UP000035080">
    <property type="component" value="Chromosome"/>
</dbReference>
<evidence type="ECO:0000256" key="5">
    <source>
        <dbReference type="ARBA" id="ARBA00022692"/>
    </source>
</evidence>
<gene>
    <name evidence="10" type="ORF">PFI31113_04047</name>
    <name evidence="9" type="ORF">PI93_009040</name>
</gene>